<dbReference type="SUPFAM" id="SSF56801">
    <property type="entry name" value="Acetyl-CoA synthetase-like"/>
    <property type="match status" value="1"/>
</dbReference>
<dbReference type="InterPro" id="IPR042099">
    <property type="entry name" value="ANL_N_sf"/>
</dbReference>
<gene>
    <name evidence="3" type="ORF">SAMN06297468_1375</name>
</gene>
<dbReference type="PANTHER" id="PTHR43767:SF10">
    <property type="entry name" value="SURFACTIN SYNTHASE SUBUNIT 1"/>
    <property type="match status" value="1"/>
</dbReference>
<accession>A0A1Y6F8T5</accession>
<dbReference type="OrthoDB" id="7415522at2"/>
<reference evidence="4" key="1">
    <citation type="submission" date="2017-04" db="EMBL/GenBank/DDBJ databases">
        <authorList>
            <person name="Varghese N."/>
            <person name="Submissions S."/>
        </authorList>
    </citation>
    <scope>NUCLEOTIDE SEQUENCE [LARGE SCALE GENOMIC DNA]</scope>
</reference>
<evidence type="ECO:0000259" key="2">
    <source>
        <dbReference type="Pfam" id="PF13193"/>
    </source>
</evidence>
<dbReference type="InterPro" id="IPR000873">
    <property type="entry name" value="AMP-dep_synth/lig_dom"/>
</dbReference>
<dbReference type="Pfam" id="PF00501">
    <property type="entry name" value="AMP-binding"/>
    <property type="match status" value="1"/>
</dbReference>
<dbReference type="EMBL" id="FXWG01000002">
    <property type="protein sequence ID" value="SMQ69142.1"/>
    <property type="molecule type" value="Genomic_DNA"/>
</dbReference>
<dbReference type="AlphaFoldDB" id="A0A1Y6F8T5"/>
<evidence type="ECO:0000313" key="3">
    <source>
        <dbReference type="EMBL" id="SMQ69142.1"/>
    </source>
</evidence>
<feature type="domain" description="AMP-binding enzyme C-terminal" evidence="2">
    <location>
        <begin position="452"/>
        <end position="531"/>
    </location>
</feature>
<feature type="domain" description="AMP-dependent synthetase/ligase" evidence="1">
    <location>
        <begin position="20"/>
        <end position="384"/>
    </location>
</feature>
<dbReference type="Pfam" id="PF13193">
    <property type="entry name" value="AMP-binding_C"/>
    <property type="match status" value="1"/>
</dbReference>
<dbReference type="PANTHER" id="PTHR43767">
    <property type="entry name" value="LONG-CHAIN-FATTY-ACID--COA LIGASE"/>
    <property type="match status" value="1"/>
</dbReference>
<organism evidence="3 4">
    <name type="scientific">Altererythrobacter xiamenensis</name>
    <dbReference type="NCBI Taxonomy" id="1316679"/>
    <lineage>
        <taxon>Bacteria</taxon>
        <taxon>Pseudomonadati</taxon>
        <taxon>Pseudomonadota</taxon>
        <taxon>Alphaproteobacteria</taxon>
        <taxon>Sphingomonadales</taxon>
        <taxon>Erythrobacteraceae</taxon>
        <taxon>Altererythrobacter</taxon>
    </lineage>
</organism>
<name>A0A1Y6F8T5_9SPHN</name>
<evidence type="ECO:0000313" key="4">
    <source>
        <dbReference type="Proteomes" id="UP000194420"/>
    </source>
</evidence>
<dbReference type="InterPro" id="IPR020845">
    <property type="entry name" value="AMP-binding_CS"/>
</dbReference>
<proteinExistence type="predicted"/>
<protein>
    <submittedName>
        <fullName evidence="3">Fatty-acyl-CoA synthase</fullName>
    </submittedName>
</protein>
<sequence>MTWRGENFGFALKALSQAIEPERPALIHGDRIVTWAELDSLTDSIAAGLAALGLKPGDVAGQMLRNTPDYMLAYFGCAKAGVTPVNVNYHYKDRELADIFERFGLKALFVESDFAASAQAAMPDDALPVIDVGADQGTWQDLLGTQPPAGFAVHDDRQALFFTATGGTTGMPKAVMWPFEEAWQAFGISVWQRGMGEPPFVATSMEDHAAEAGRITPDHPASSAPTLLLSPLMHGAGQFSAVIQLLKGGTLAMLPAERFDADLAIDEVGRLGAKNLFIVGDAFALPLADALDKRSDGSEAIASLRMIGSSGAIFSESNKKRLIAHNPNLVIFDALGSSESSGTAVVITTAAGSSGGGKFQALPGRETKLFDENLEEVKPGSDGIGIVARSGPLPLGYLGEDEKNAQTFPVIDGTRYLMTGDRARWSADGTLEFIGRDNMCINTGGEKVFPEEVEAVLQDHAQVKDVRVVSLPDERFGRKVVAVVQPEGEAQGWAEGLAEVLDSTAREGLAGYKIPRAYFFTEESLRLNNGKPDYKTAQGIADSAGS</sequence>
<dbReference type="Gene3D" id="3.40.50.12780">
    <property type="entry name" value="N-terminal domain of ligase-like"/>
    <property type="match status" value="1"/>
</dbReference>
<dbReference type="InterPro" id="IPR025110">
    <property type="entry name" value="AMP-bd_C"/>
</dbReference>
<dbReference type="PROSITE" id="PS00455">
    <property type="entry name" value="AMP_BINDING"/>
    <property type="match status" value="1"/>
</dbReference>
<dbReference type="GO" id="GO:0016877">
    <property type="term" value="F:ligase activity, forming carbon-sulfur bonds"/>
    <property type="evidence" value="ECO:0007669"/>
    <property type="project" value="UniProtKB-ARBA"/>
</dbReference>
<dbReference type="InterPro" id="IPR050237">
    <property type="entry name" value="ATP-dep_AMP-bd_enzyme"/>
</dbReference>
<dbReference type="Proteomes" id="UP000194420">
    <property type="component" value="Unassembled WGS sequence"/>
</dbReference>
<keyword evidence="4" id="KW-1185">Reference proteome</keyword>
<dbReference type="InterPro" id="IPR045851">
    <property type="entry name" value="AMP-bd_C_sf"/>
</dbReference>
<dbReference type="Gene3D" id="3.30.300.30">
    <property type="match status" value="1"/>
</dbReference>
<dbReference type="RefSeq" id="WP_159456603.1">
    <property type="nucleotide sequence ID" value="NZ_FXWG01000002.1"/>
</dbReference>
<evidence type="ECO:0000259" key="1">
    <source>
        <dbReference type="Pfam" id="PF00501"/>
    </source>
</evidence>